<feature type="transmembrane region" description="Helical" evidence="7">
    <location>
        <begin position="141"/>
        <end position="162"/>
    </location>
</feature>
<dbReference type="Pfam" id="PF00528">
    <property type="entry name" value="BPD_transp_1"/>
    <property type="match status" value="1"/>
</dbReference>
<feature type="transmembrane region" description="Helical" evidence="7">
    <location>
        <begin position="239"/>
        <end position="261"/>
    </location>
</feature>
<keyword evidence="6 7" id="KW-0472">Membrane</keyword>
<accession>A0ABZ1BNS6</accession>
<evidence type="ECO:0000256" key="1">
    <source>
        <dbReference type="ARBA" id="ARBA00004651"/>
    </source>
</evidence>
<dbReference type="Proteomes" id="UP001333102">
    <property type="component" value="Chromosome"/>
</dbReference>
<feature type="transmembrane region" description="Helical" evidence="7">
    <location>
        <begin position="108"/>
        <end position="129"/>
    </location>
</feature>
<dbReference type="RefSeq" id="WP_324668653.1">
    <property type="nucleotide sequence ID" value="NZ_CP141614.1"/>
</dbReference>
<dbReference type="PANTHER" id="PTHR43744:SF8">
    <property type="entry name" value="SN-GLYCEROL-3-PHOSPHATE TRANSPORT SYSTEM PERMEASE PROTEIN UGPE"/>
    <property type="match status" value="1"/>
</dbReference>
<dbReference type="PANTHER" id="PTHR43744">
    <property type="entry name" value="ABC TRANSPORTER PERMEASE PROTEIN MG189-RELATED-RELATED"/>
    <property type="match status" value="1"/>
</dbReference>
<dbReference type="InterPro" id="IPR000515">
    <property type="entry name" value="MetI-like"/>
</dbReference>
<comment type="subcellular location">
    <subcellularLocation>
        <location evidence="1 7">Cell membrane</location>
        <topology evidence="1 7">Multi-pass membrane protein</topology>
    </subcellularLocation>
</comment>
<proteinExistence type="inferred from homology"/>
<dbReference type="EMBL" id="CP141614">
    <property type="protein sequence ID" value="WRP14339.1"/>
    <property type="molecule type" value="Genomic_DNA"/>
</dbReference>
<feature type="domain" description="ABC transmembrane type-1" evidence="8">
    <location>
        <begin position="73"/>
        <end position="262"/>
    </location>
</feature>
<dbReference type="CDD" id="cd06261">
    <property type="entry name" value="TM_PBP2"/>
    <property type="match status" value="1"/>
</dbReference>
<gene>
    <name evidence="9" type="ORF">VLY81_13100</name>
</gene>
<keyword evidence="3" id="KW-1003">Cell membrane</keyword>
<keyword evidence="10" id="KW-1185">Reference proteome</keyword>
<protein>
    <submittedName>
        <fullName evidence="9">Carbohydrate ABC transporter permease</fullName>
    </submittedName>
</protein>
<dbReference type="SUPFAM" id="SSF161098">
    <property type="entry name" value="MetI-like"/>
    <property type="match status" value="1"/>
</dbReference>
<keyword evidence="5 7" id="KW-1133">Transmembrane helix</keyword>
<dbReference type="PROSITE" id="PS50928">
    <property type="entry name" value="ABC_TM1"/>
    <property type="match status" value="1"/>
</dbReference>
<feature type="transmembrane region" description="Helical" evidence="7">
    <location>
        <begin position="81"/>
        <end position="101"/>
    </location>
</feature>
<comment type="similarity">
    <text evidence="7">Belongs to the binding-protein-dependent transport system permease family.</text>
</comment>
<reference evidence="10" key="1">
    <citation type="submission" date="2023-12" db="EMBL/GenBank/DDBJ databases">
        <title>Novel isolates from deep terrestrial aquifers shed light on the physiology and ecology of the class Limnochordia.</title>
        <authorList>
            <person name="Karnachuk O.V."/>
            <person name="Lukina A.P."/>
            <person name="Avakyan M.R."/>
            <person name="Kadnikov V."/>
            <person name="Begmatov S."/>
            <person name="Beletsky A.V."/>
            <person name="Mardanov A.V."/>
            <person name="Ravin N.V."/>
        </authorList>
    </citation>
    <scope>NUCLEOTIDE SEQUENCE [LARGE SCALE GENOMIC DNA]</scope>
    <source>
        <strain evidence="10">LN</strain>
    </source>
</reference>
<evidence type="ECO:0000256" key="5">
    <source>
        <dbReference type="ARBA" id="ARBA00022989"/>
    </source>
</evidence>
<evidence type="ECO:0000313" key="9">
    <source>
        <dbReference type="EMBL" id="WRP14339.1"/>
    </source>
</evidence>
<evidence type="ECO:0000256" key="3">
    <source>
        <dbReference type="ARBA" id="ARBA00022475"/>
    </source>
</evidence>
<evidence type="ECO:0000256" key="7">
    <source>
        <dbReference type="RuleBase" id="RU363032"/>
    </source>
</evidence>
<evidence type="ECO:0000313" key="10">
    <source>
        <dbReference type="Proteomes" id="UP001333102"/>
    </source>
</evidence>
<keyword evidence="2 7" id="KW-0813">Transport</keyword>
<evidence type="ECO:0000259" key="8">
    <source>
        <dbReference type="PROSITE" id="PS50928"/>
    </source>
</evidence>
<feature type="transmembrane region" description="Helical" evidence="7">
    <location>
        <begin position="12"/>
        <end position="33"/>
    </location>
</feature>
<organism evidence="9 10">
    <name type="scientific">Geochorda subterranea</name>
    <dbReference type="NCBI Taxonomy" id="3109564"/>
    <lineage>
        <taxon>Bacteria</taxon>
        <taxon>Bacillati</taxon>
        <taxon>Bacillota</taxon>
        <taxon>Limnochordia</taxon>
        <taxon>Limnochordales</taxon>
        <taxon>Geochordaceae</taxon>
        <taxon>Geochorda</taxon>
    </lineage>
</organism>
<evidence type="ECO:0000256" key="2">
    <source>
        <dbReference type="ARBA" id="ARBA00022448"/>
    </source>
</evidence>
<feature type="transmembrane region" description="Helical" evidence="7">
    <location>
        <begin position="183"/>
        <end position="205"/>
    </location>
</feature>
<sequence>MRRAIGRRIRVVLSYAVLTATAAVVVFPLYYAVATSLLSPVEASSYPPRLVPLQPRFQNFAQAMRQAPLARYLFNSVVQSSLVTVGQLATASLAAFAFAFLTFRGRHLLFLVFLSTMMIPWEATIIPNYLLVRSIGWSDSFAGLTVPFVATAFGTFLLRQFFLSIPRDLYDAATIDGCGNFRFLTTIALPLARPALGTLAVYSFLQTYNQYLWPLLITSNPAMRTVQIGIAVLRDEERFALNIVMAGVVIVLLPTFLLFMLGNRQLIRGLTAGAFK</sequence>
<evidence type="ECO:0000256" key="6">
    <source>
        <dbReference type="ARBA" id="ARBA00023136"/>
    </source>
</evidence>
<dbReference type="InterPro" id="IPR035906">
    <property type="entry name" value="MetI-like_sf"/>
</dbReference>
<dbReference type="Gene3D" id="1.10.3720.10">
    <property type="entry name" value="MetI-like"/>
    <property type="match status" value="1"/>
</dbReference>
<name>A0ABZ1BNS6_9FIRM</name>
<keyword evidence="4 7" id="KW-0812">Transmembrane</keyword>
<evidence type="ECO:0000256" key="4">
    <source>
        <dbReference type="ARBA" id="ARBA00022692"/>
    </source>
</evidence>